<reference evidence="3 4" key="1">
    <citation type="submission" date="2024-12" db="EMBL/GenBank/DDBJ databases">
        <title>The unique morphological basis and parallel evolutionary history of personate flowers in Penstemon.</title>
        <authorList>
            <person name="Depatie T.H."/>
            <person name="Wessinger C.A."/>
        </authorList>
    </citation>
    <scope>NUCLEOTIDE SEQUENCE [LARGE SCALE GENOMIC DNA]</scope>
    <source>
        <strain evidence="3">WTNN_2</strain>
        <tissue evidence="3">Leaf</tissue>
    </source>
</reference>
<feature type="region of interest" description="Disordered" evidence="2">
    <location>
        <begin position="1"/>
        <end position="27"/>
    </location>
</feature>
<feature type="compositionally biased region" description="Basic and acidic residues" evidence="2">
    <location>
        <begin position="89"/>
        <end position="103"/>
    </location>
</feature>
<gene>
    <name evidence="3" type="ORF">ACJIZ3_003675</name>
</gene>
<protein>
    <submittedName>
        <fullName evidence="3">Uncharacterized protein</fullName>
    </submittedName>
</protein>
<feature type="region of interest" description="Disordered" evidence="2">
    <location>
        <begin position="53"/>
        <end position="147"/>
    </location>
</feature>
<evidence type="ECO:0000313" key="4">
    <source>
        <dbReference type="Proteomes" id="UP001634393"/>
    </source>
</evidence>
<dbReference type="Proteomes" id="UP001634393">
    <property type="component" value="Unassembled WGS sequence"/>
</dbReference>
<evidence type="ECO:0000256" key="1">
    <source>
        <dbReference type="SAM" id="Coils"/>
    </source>
</evidence>
<evidence type="ECO:0000256" key="2">
    <source>
        <dbReference type="SAM" id="MobiDB-lite"/>
    </source>
</evidence>
<dbReference type="EMBL" id="JBJXBP010000002">
    <property type="protein sequence ID" value="KAL3846272.1"/>
    <property type="molecule type" value="Genomic_DNA"/>
</dbReference>
<feature type="compositionally biased region" description="Basic and acidic residues" evidence="2">
    <location>
        <begin position="124"/>
        <end position="147"/>
    </location>
</feature>
<name>A0ABD3U9V1_9LAMI</name>
<sequence>MSLNSSNSSSSLKFDSNDSAIVSSSSSDLIDITGDHEIEQAIMSIRALKMMGNSRRNARPSGLIPTPRLQPSQNQSDGSNNPSRVTVPIHDRSITAPLTHDRTTSPVRSQRGHRSREIGPSNPETDRSNKRPREESDVIIRRSGKEPVVDVSSDEDIEKIMNSEYPGAGGFSFDSSVLNPRDEAKAWKVYQATIFKSDQSKLGKKKLKENLKKASCELISVNNILYQGYVLAERAFKDIDKSKRKLKEQHDLARTFAAAAKDAEKKKKDAEDEKRIAEMNAEFERLKLESYEKGRAEGISISNQPSREQKLAIAREFYRSPVYDVLSDAKAGDELFAVFDKGWKQCRKLGFLNERFDESALDPMKNDDCEPFPITENTNEGPSLEESEYYPIYLEAMDFGTSEGVVEQPVIVSEQPHIEQHQVLTQEQIDTLINEGVEEGHNTESFDHIDITNIAGDGTQNQD</sequence>
<evidence type="ECO:0000313" key="3">
    <source>
        <dbReference type="EMBL" id="KAL3846272.1"/>
    </source>
</evidence>
<feature type="compositionally biased region" description="Polar residues" evidence="2">
    <location>
        <begin position="69"/>
        <end position="84"/>
    </location>
</feature>
<organism evidence="3 4">
    <name type="scientific">Penstemon smallii</name>
    <dbReference type="NCBI Taxonomy" id="265156"/>
    <lineage>
        <taxon>Eukaryota</taxon>
        <taxon>Viridiplantae</taxon>
        <taxon>Streptophyta</taxon>
        <taxon>Embryophyta</taxon>
        <taxon>Tracheophyta</taxon>
        <taxon>Spermatophyta</taxon>
        <taxon>Magnoliopsida</taxon>
        <taxon>eudicotyledons</taxon>
        <taxon>Gunneridae</taxon>
        <taxon>Pentapetalae</taxon>
        <taxon>asterids</taxon>
        <taxon>lamiids</taxon>
        <taxon>Lamiales</taxon>
        <taxon>Plantaginaceae</taxon>
        <taxon>Cheloneae</taxon>
        <taxon>Penstemon</taxon>
    </lineage>
</organism>
<comment type="caution">
    <text evidence="3">The sequence shown here is derived from an EMBL/GenBank/DDBJ whole genome shotgun (WGS) entry which is preliminary data.</text>
</comment>
<feature type="coiled-coil region" evidence="1">
    <location>
        <begin position="253"/>
        <end position="289"/>
    </location>
</feature>
<keyword evidence="4" id="KW-1185">Reference proteome</keyword>
<accession>A0ABD3U9V1</accession>
<dbReference type="AlphaFoldDB" id="A0ABD3U9V1"/>
<keyword evidence="1" id="KW-0175">Coiled coil</keyword>
<proteinExistence type="predicted"/>